<evidence type="ECO:0000313" key="5">
    <source>
        <dbReference type="EMBL" id="KAA8999072.1"/>
    </source>
</evidence>
<feature type="domain" description="Flavin reductase like" evidence="4">
    <location>
        <begin position="11"/>
        <end position="162"/>
    </location>
</feature>
<dbReference type="SMART" id="SM00903">
    <property type="entry name" value="Flavin_Reduct"/>
    <property type="match status" value="1"/>
</dbReference>
<dbReference type="InterPro" id="IPR052174">
    <property type="entry name" value="Flavoredoxin"/>
</dbReference>
<keyword evidence="2" id="KW-0285">Flavoprotein</keyword>
<evidence type="ECO:0000259" key="4">
    <source>
        <dbReference type="SMART" id="SM00903"/>
    </source>
</evidence>
<sequence>MQRLHSLSAYRFLESGPVVLVTTAADSRKNIMTLGFHMIIEHPGTLGVIIGPWDYSFQLLRRSGACVIAIPAVDQAETVVDIGNCSGAEVDKFQRFGLTTQPADSGPAPLIQQCPVNIECKVIDDSLVERYNLFVLETQRIWVDNARSERRTLHHNGDGTFTVAGETINLQRRMVRWQQFQGELK</sequence>
<evidence type="ECO:0000256" key="3">
    <source>
        <dbReference type="ARBA" id="ARBA00038054"/>
    </source>
</evidence>
<dbReference type="GO" id="GO:0010181">
    <property type="term" value="F:FMN binding"/>
    <property type="evidence" value="ECO:0007669"/>
    <property type="project" value="InterPro"/>
</dbReference>
<evidence type="ECO:0000313" key="6">
    <source>
        <dbReference type="Proteomes" id="UP000335415"/>
    </source>
</evidence>
<evidence type="ECO:0000256" key="2">
    <source>
        <dbReference type="ARBA" id="ARBA00022630"/>
    </source>
</evidence>
<proteinExistence type="inferred from homology"/>
<dbReference type="Pfam" id="PF01613">
    <property type="entry name" value="Flavin_Reduct"/>
    <property type="match status" value="1"/>
</dbReference>
<accession>A0A5J5FY71</accession>
<evidence type="ECO:0000256" key="1">
    <source>
        <dbReference type="ARBA" id="ARBA00001917"/>
    </source>
</evidence>
<dbReference type="GO" id="GO:0016646">
    <property type="term" value="F:oxidoreductase activity, acting on the CH-NH group of donors, NAD or NADP as acceptor"/>
    <property type="evidence" value="ECO:0007669"/>
    <property type="project" value="UniProtKB-ARBA"/>
</dbReference>
<comment type="similarity">
    <text evidence="3">Belongs to the flavoredoxin family.</text>
</comment>
<dbReference type="InterPro" id="IPR002563">
    <property type="entry name" value="Flavin_Rdtase-like_dom"/>
</dbReference>
<dbReference type="PANTHER" id="PTHR43567">
    <property type="entry name" value="FLAVOREDOXIN-RELATED-RELATED"/>
    <property type="match status" value="1"/>
</dbReference>
<organism evidence="5 6">
    <name type="scientific">Affinibrenneria salicis</name>
    <dbReference type="NCBI Taxonomy" id="2590031"/>
    <lineage>
        <taxon>Bacteria</taxon>
        <taxon>Pseudomonadati</taxon>
        <taxon>Pseudomonadota</taxon>
        <taxon>Gammaproteobacteria</taxon>
        <taxon>Enterobacterales</taxon>
        <taxon>Pectobacteriaceae</taxon>
        <taxon>Affinibrenneria</taxon>
    </lineage>
</organism>
<dbReference type="PANTHER" id="PTHR43567:SF1">
    <property type="entry name" value="FLAVOREDOXIN"/>
    <property type="match status" value="1"/>
</dbReference>
<reference evidence="5 6" key="1">
    <citation type="submission" date="2019-09" db="EMBL/GenBank/DDBJ databases">
        <authorList>
            <person name="Li Y."/>
        </authorList>
    </citation>
    <scope>NUCLEOTIDE SEQUENCE [LARGE SCALE GENOMIC DNA]</scope>
    <source>
        <strain evidence="5 6">L3-3HA</strain>
    </source>
</reference>
<dbReference type="AlphaFoldDB" id="A0A5J5FY71"/>
<protein>
    <submittedName>
        <fullName evidence="5">Flavin reductase family protein</fullName>
    </submittedName>
</protein>
<dbReference type="OrthoDB" id="9792436at2"/>
<comment type="cofactor">
    <cofactor evidence="1">
        <name>FMN</name>
        <dbReference type="ChEBI" id="CHEBI:58210"/>
    </cofactor>
</comment>
<dbReference type="Proteomes" id="UP000335415">
    <property type="component" value="Unassembled WGS sequence"/>
</dbReference>
<dbReference type="EMBL" id="VYKJ01000007">
    <property type="protein sequence ID" value="KAA8999072.1"/>
    <property type="molecule type" value="Genomic_DNA"/>
</dbReference>
<name>A0A5J5FY71_9GAMM</name>
<dbReference type="InterPro" id="IPR012349">
    <property type="entry name" value="Split_barrel_FMN-bd"/>
</dbReference>
<gene>
    <name evidence="5" type="ORF">FJU30_14715</name>
</gene>
<dbReference type="SUPFAM" id="SSF50475">
    <property type="entry name" value="FMN-binding split barrel"/>
    <property type="match status" value="1"/>
</dbReference>
<dbReference type="Gene3D" id="2.30.110.10">
    <property type="entry name" value="Electron Transport, Fmn-binding Protein, Chain A"/>
    <property type="match status" value="1"/>
</dbReference>
<comment type="caution">
    <text evidence="5">The sequence shown here is derived from an EMBL/GenBank/DDBJ whole genome shotgun (WGS) entry which is preliminary data.</text>
</comment>
<keyword evidence="6" id="KW-1185">Reference proteome</keyword>